<proteinExistence type="inferred from homology"/>
<dbReference type="EMBL" id="DAAURU010000002">
    <property type="protein sequence ID" value="HAF2606153.1"/>
    <property type="molecule type" value="Genomic_DNA"/>
</dbReference>
<reference evidence="12" key="2">
    <citation type="submission" date="2020-02" db="EMBL/GenBank/DDBJ databases">
        <authorList>
            <consortium name="NCBI Pathogen Detection Project"/>
        </authorList>
    </citation>
    <scope>NUCLEOTIDE SEQUENCE</scope>
    <source>
        <strain evidence="12">MA.CK_07/00001464-1</strain>
    </source>
</reference>
<keyword evidence="6 8" id="KW-0143">Chaperone</keyword>
<evidence type="ECO:0000256" key="1">
    <source>
        <dbReference type="ARBA" id="ARBA00004418"/>
    </source>
</evidence>
<keyword evidence="4 9" id="KW-0732">Signal</keyword>
<gene>
    <name evidence="12" type="ORF">G8N50_001435</name>
</gene>
<evidence type="ECO:0000256" key="4">
    <source>
        <dbReference type="ARBA" id="ARBA00022729"/>
    </source>
</evidence>
<keyword evidence="5" id="KW-0574">Periplasm</keyword>
<evidence type="ECO:0000259" key="10">
    <source>
        <dbReference type="Pfam" id="PF00345"/>
    </source>
</evidence>
<feature type="signal peptide" evidence="9">
    <location>
        <begin position="1"/>
        <end position="22"/>
    </location>
</feature>
<name>A0A744K8E5_SALER</name>
<evidence type="ECO:0000259" key="11">
    <source>
        <dbReference type="Pfam" id="PF02753"/>
    </source>
</evidence>
<evidence type="ECO:0000256" key="5">
    <source>
        <dbReference type="ARBA" id="ARBA00022764"/>
    </source>
</evidence>
<comment type="subcellular location">
    <subcellularLocation>
        <location evidence="1 8">Periplasm</location>
    </subcellularLocation>
</comment>
<dbReference type="SUPFAM" id="SSF49354">
    <property type="entry name" value="PapD-like"/>
    <property type="match status" value="1"/>
</dbReference>
<comment type="caution">
    <text evidence="12">The sequence shown here is derived from an EMBL/GenBank/DDBJ whole genome shotgun (WGS) entry which is preliminary data.</text>
</comment>
<dbReference type="AlphaFoldDB" id="A0A744K8E5"/>
<dbReference type="InterPro" id="IPR050643">
    <property type="entry name" value="Periplasmic_pilus_chap"/>
</dbReference>
<dbReference type="Gene3D" id="2.60.40.10">
    <property type="entry name" value="Immunoglobulins"/>
    <property type="match status" value="2"/>
</dbReference>
<dbReference type="PROSITE" id="PS00635">
    <property type="entry name" value="PILI_CHAPERONE"/>
    <property type="match status" value="1"/>
</dbReference>
<dbReference type="InterPro" id="IPR016148">
    <property type="entry name" value="Pili_assmbl_chaperone_C"/>
</dbReference>
<evidence type="ECO:0000313" key="12">
    <source>
        <dbReference type="EMBL" id="HAF2606153.1"/>
    </source>
</evidence>
<sequence length="243" mass="26681">MMKFRKYILLAAALFISTQSMAAFTLNGTRIIFDGGNKNTSFEVTNHSPDTWGGQVWIDNVSMAADTVALIPAPTFFKVNGNQKQVVRILDVNDDLLPKDRESLFYLNVQEIPPAPREGQSVLSLAMNTQVKLIYRPKSLVVGRASAEKKLRLENRGEVSVLVNPTPYYFAVVALHRGSSEKGPVIKIKSSDMKALSTMAPYSEVSLGQRIQLPVTVEAIDDYGGTRSYVPDSRAGDEGPEGN</sequence>
<feature type="chain" id="PRO_5028010092" evidence="9">
    <location>
        <begin position="23"/>
        <end position="243"/>
    </location>
</feature>
<dbReference type="InterPro" id="IPR008962">
    <property type="entry name" value="PapD-like_sf"/>
</dbReference>
<dbReference type="InterPro" id="IPR001829">
    <property type="entry name" value="Pili_assmbl_chaperone_bac"/>
</dbReference>
<dbReference type="Pfam" id="PF02753">
    <property type="entry name" value="PapD_C"/>
    <property type="match status" value="1"/>
</dbReference>
<keyword evidence="3" id="KW-1029">Fimbrium biogenesis</keyword>
<accession>A0A744K8E5</accession>
<dbReference type="PANTHER" id="PTHR30251">
    <property type="entry name" value="PILUS ASSEMBLY CHAPERONE"/>
    <property type="match status" value="1"/>
</dbReference>
<dbReference type="SUPFAM" id="SSF49584">
    <property type="entry name" value="Periplasmic chaperone C-domain"/>
    <property type="match status" value="1"/>
</dbReference>
<dbReference type="Pfam" id="PF00345">
    <property type="entry name" value="PapD_N"/>
    <property type="match status" value="1"/>
</dbReference>
<dbReference type="GO" id="GO:0071555">
    <property type="term" value="P:cell wall organization"/>
    <property type="evidence" value="ECO:0007669"/>
    <property type="project" value="InterPro"/>
</dbReference>
<dbReference type="InterPro" id="IPR013783">
    <property type="entry name" value="Ig-like_fold"/>
</dbReference>
<feature type="domain" description="Pili assembly chaperone N-terminal" evidence="10">
    <location>
        <begin position="24"/>
        <end position="140"/>
    </location>
</feature>
<reference evidence="12" key="1">
    <citation type="journal article" date="2018" name="Genome Biol.">
        <title>SKESA: strategic k-mer extension for scrupulous assemblies.</title>
        <authorList>
            <person name="Souvorov A."/>
            <person name="Agarwala R."/>
            <person name="Lipman D.J."/>
        </authorList>
    </citation>
    <scope>NUCLEOTIDE SEQUENCE</scope>
    <source>
        <strain evidence="12">MA.CK_07/00001464-1</strain>
    </source>
</reference>
<dbReference type="GO" id="GO:0030288">
    <property type="term" value="C:outer membrane-bounded periplasmic space"/>
    <property type="evidence" value="ECO:0007669"/>
    <property type="project" value="InterPro"/>
</dbReference>
<dbReference type="InterPro" id="IPR036316">
    <property type="entry name" value="Pili_assmbl_chap_C_dom_sf"/>
</dbReference>
<evidence type="ECO:0000256" key="2">
    <source>
        <dbReference type="ARBA" id="ARBA00007399"/>
    </source>
</evidence>
<organism evidence="12">
    <name type="scientific">Salmonella enterica</name>
    <name type="common">Salmonella choleraesuis</name>
    <dbReference type="NCBI Taxonomy" id="28901"/>
    <lineage>
        <taxon>Bacteria</taxon>
        <taxon>Pseudomonadati</taxon>
        <taxon>Pseudomonadota</taxon>
        <taxon>Gammaproteobacteria</taxon>
        <taxon>Enterobacterales</taxon>
        <taxon>Enterobacteriaceae</taxon>
        <taxon>Salmonella</taxon>
    </lineage>
</organism>
<evidence type="ECO:0000256" key="3">
    <source>
        <dbReference type="ARBA" id="ARBA00022558"/>
    </source>
</evidence>
<evidence type="ECO:0000256" key="6">
    <source>
        <dbReference type="ARBA" id="ARBA00023186"/>
    </source>
</evidence>
<keyword evidence="7" id="KW-0393">Immunoglobulin domain</keyword>
<evidence type="ECO:0000256" key="8">
    <source>
        <dbReference type="RuleBase" id="RU003918"/>
    </source>
</evidence>
<comment type="similarity">
    <text evidence="2 8">Belongs to the periplasmic pilus chaperone family.</text>
</comment>
<protein>
    <submittedName>
        <fullName evidence="12">Fimbrial chaperone</fullName>
    </submittedName>
</protein>
<evidence type="ECO:0000256" key="9">
    <source>
        <dbReference type="SAM" id="SignalP"/>
    </source>
</evidence>
<dbReference type="PANTHER" id="PTHR30251:SF2">
    <property type="entry name" value="FIMBRIAL CHAPERONE YADV-RELATED"/>
    <property type="match status" value="1"/>
</dbReference>
<evidence type="ECO:0000256" key="7">
    <source>
        <dbReference type="ARBA" id="ARBA00023319"/>
    </source>
</evidence>
<feature type="domain" description="Pili assembly chaperone C-terminal" evidence="11">
    <location>
        <begin position="163"/>
        <end position="227"/>
    </location>
</feature>
<dbReference type="InterPro" id="IPR018046">
    <property type="entry name" value="Pili_assmbl_chaperone_CS"/>
</dbReference>
<dbReference type="PRINTS" id="PR00969">
    <property type="entry name" value="CHAPERONPILI"/>
</dbReference>
<dbReference type="NCBIfam" id="NF011758">
    <property type="entry name" value="PRK15211.1"/>
    <property type="match status" value="1"/>
</dbReference>
<dbReference type="InterPro" id="IPR016147">
    <property type="entry name" value="Pili_assmbl_chaperone_N"/>
</dbReference>